<organism evidence="2 3">
    <name type="scientific">Anas platyrhynchos</name>
    <name type="common">Mallard</name>
    <name type="synonym">Anas boschas</name>
    <dbReference type="NCBI Taxonomy" id="8839"/>
    <lineage>
        <taxon>Eukaryota</taxon>
        <taxon>Metazoa</taxon>
        <taxon>Chordata</taxon>
        <taxon>Craniata</taxon>
        <taxon>Vertebrata</taxon>
        <taxon>Euteleostomi</taxon>
        <taxon>Archelosauria</taxon>
        <taxon>Archosauria</taxon>
        <taxon>Dinosauria</taxon>
        <taxon>Saurischia</taxon>
        <taxon>Theropoda</taxon>
        <taxon>Coelurosauria</taxon>
        <taxon>Aves</taxon>
        <taxon>Neognathae</taxon>
        <taxon>Galloanserae</taxon>
        <taxon>Anseriformes</taxon>
        <taxon>Anatidae</taxon>
        <taxon>Anatinae</taxon>
        <taxon>Anas</taxon>
    </lineage>
</organism>
<dbReference type="AlphaFoldDB" id="R0JYY8"/>
<protein>
    <submittedName>
        <fullName evidence="2">Uncharacterized protein</fullName>
    </submittedName>
</protein>
<name>R0JYY8_ANAPL</name>
<evidence type="ECO:0000313" key="2">
    <source>
        <dbReference type="EMBL" id="EOB02826.1"/>
    </source>
</evidence>
<evidence type="ECO:0000313" key="3">
    <source>
        <dbReference type="Proteomes" id="UP000296049"/>
    </source>
</evidence>
<keyword evidence="3" id="KW-1185">Reference proteome</keyword>
<sequence>MKAPWLVQETRRKVGEDSASETYNQHVTGKASSSTGRMRAHKYDQSSVVKCQVLLPFQMSTELETRWPKSRGFKIDLVDDGWEAVAQFITPLKATGDRQAEQPVVSLQTFLSIFSLALVEVKEVDRALISVTNSWTAAVGSLGIQWPNTGNGSANTRQPNRETSW</sequence>
<feature type="compositionally biased region" description="Polar residues" evidence="1">
    <location>
        <begin position="20"/>
        <end position="36"/>
    </location>
</feature>
<gene>
    <name evidence="2" type="ORF">Anapl_00873</name>
</gene>
<reference evidence="3" key="1">
    <citation type="journal article" date="2013" name="Nat. Genet.">
        <title>The duck genome and transcriptome provide insight into an avian influenza virus reservoir species.</title>
        <authorList>
            <person name="Huang Y."/>
            <person name="Li Y."/>
            <person name="Burt D.W."/>
            <person name="Chen H."/>
            <person name="Zhang Y."/>
            <person name="Qian W."/>
            <person name="Kim H."/>
            <person name="Gan S."/>
            <person name="Zhao Y."/>
            <person name="Li J."/>
            <person name="Yi K."/>
            <person name="Feng H."/>
            <person name="Zhu P."/>
            <person name="Li B."/>
            <person name="Liu Q."/>
            <person name="Fairley S."/>
            <person name="Magor K.E."/>
            <person name="Du Z."/>
            <person name="Hu X."/>
            <person name="Goodman L."/>
            <person name="Tafer H."/>
            <person name="Vignal A."/>
            <person name="Lee T."/>
            <person name="Kim K.W."/>
            <person name="Sheng Z."/>
            <person name="An Y."/>
            <person name="Searle S."/>
            <person name="Herrero J."/>
            <person name="Groenen M.A."/>
            <person name="Crooijmans R.P."/>
            <person name="Faraut T."/>
            <person name="Cai Q."/>
            <person name="Webster R.G."/>
            <person name="Aldridge J.R."/>
            <person name="Warren W.C."/>
            <person name="Bartschat S."/>
            <person name="Kehr S."/>
            <person name="Marz M."/>
            <person name="Stadler P.F."/>
            <person name="Smith J."/>
            <person name="Kraus R.H."/>
            <person name="Zhao Y."/>
            <person name="Ren L."/>
            <person name="Fei J."/>
            <person name="Morisson M."/>
            <person name="Kaiser P."/>
            <person name="Griffin D.K."/>
            <person name="Rao M."/>
            <person name="Pitel F."/>
            <person name="Wang J."/>
            <person name="Li N."/>
        </authorList>
    </citation>
    <scope>NUCLEOTIDE SEQUENCE [LARGE SCALE GENOMIC DNA]</scope>
</reference>
<proteinExistence type="predicted"/>
<evidence type="ECO:0000256" key="1">
    <source>
        <dbReference type="SAM" id="MobiDB-lite"/>
    </source>
</evidence>
<dbReference type="Proteomes" id="UP000296049">
    <property type="component" value="Unassembled WGS sequence"/>
</dbReference>
<dbReference type="EMBL" id="KB742929">
    <property type="protein sequence ID" value="EOB02826.1"/>
    <property type="molecule type" value="Genomic_DNA"/>
</dbReference>
<accession>R0JYY8</accession>
<feature type="region of interest" description="Disordered" evidence="1">
    <location>
        <begin position="1"/>
        <end position="36"/>
    </location>
</feature>